<dbReference type="AlphaFoldDB" id="A0A0M9GIJ0"/>
<feature type="chain" id="PRO_5005836575" description="Uncharacterized protein TP-0789 domain-containing protein" evidence="1">
    <location>
        <begin position="25"/>
        <end position="267"/>
    </location>
</feature>
<dbReference type="Pfam" id="PF17131">
    <property type="entry name" value="LolA_like"/>
    <property type="match status" value="1"/>
</dbReference>
<organism evidence="3 4">
    <name type="scientific">Pseudomonas asplenii</name>
    <dbReference type="NCBI Taxonomy" id="53407"/>
    <lineage>
        <taxon>Bacteria</taxon>
        <taxon>Pseudomonadati</taxon>
        <taxon>Pseudomonadota</taxon>
        <taxon>Gammaproteobacteria</taxon>
        <taxon>Pseudomonadales</taxon>
        <taxon>Pseudomonadaceae</taxon>
        <taxon>Pseudomonas</taxon>
    </lineage>
</organism>
<feature type="domain" description="Uncharacterized protein TP-0789" evidence="2">
    <location>
        <begin position="82"/>
        <end position="262"/>
    </location>
</feature>
<sequence length="267" mass="30580" precursor="true">MNRNLFMVACLSMATALSSVAAHAGQAQDLGRHYAQKWRDSDEGYQDTSARIRLTLVEKGGASTDRFMRMNSFEMADKQVGDKVLLTFEAPENIKNSRVLIHSKIMEGDQVWLYLPSLRRVKRVAAADRSGSFSGSEFSYEDIGSMEVGNYDYEWLRDEACGQSECAVVKQIPLYPYSGYSAIEVWYDKHDFRQMKTQYYDRKGTLFKTLSLDGYQLFLNRYWRALKMSMVNHITGRQTVLVSSDVQFRTGIKEEAFEPARLGNLTQ</sequence>
<accession>A0A0M9GIJ0</accession>
<evidence type="ECO:0000256" key="1">
    <source>
        <dbReference type="SAM" id="SignalP"/>
    </source>
</evidence>
<dbReference type="Proteomes" id="UP000037931">
    <property type="component" value="Unassembled WGS sequence"/>
</dbReference>
<dbReference type="RefSeq" id="WP_054059631.1">
    <property type="nucleotide sequence ID" value="NZ_JSYZ01000004.1"/>
</dbReference>
<dbReference type="InterPro" id="IPR033399">
    <property type="entry name" value="TP_0789-like"/>
</dbReference>
<evidence type="ECO:0000259" key="2">
    <source>
        <dbReference type="Pfam" id="PF17131"/>
    </source>
</evidence>
<feature type="signal peptide" evidence="1">
    <location>
        <begin position="1"/>
        <end position="24"/>
    </location>
</feature>
<dbReference type="CDD" id="cd16329">
    <property type="entry name" value="LolA_like"/>
    <property type="match status" value="1"/>
</dbReference>
<reference evidence="3 4" key="1">
    <citation type="journal article" date="2015" name="PLoS ONE">
        <title>Rice-Infecting Pseudomonas Genomes Are Highly Accessorized and Harbor Multiple Putative Virulence Mechanisms to Cause Sheath Brown Rot.</title>
        <authorList>
            <person name="Quibod I.L."/>
            <person name="Grande G."/>
            <person name="Oreiro E.G."/>
            <person name="Borja F.N."/>
            <person name="Dossa G.S."/>
            <person name="Mauleon R."/>
            <person name="Cruz C.V."/>
            <person name="Oliva R."/>
        </authorList>
    </citation>
    <scope>NUCLEOTIDE SEQUENCE [LARGE SCALE GENOMIC DNA]</scope>
    <source>
        <strain evidence="3 4">IRRI 6609</strain>
    </source>
</reference>
<dbReference type="EMBL" id="JSYZ01000004">
    <property type="protein sequence ID" value="KPA92119.1"/>
    <property type="molecule type" value="Genomic_DNA"/>
</dbReference>
<evidence type="ECO:0000313" key="4">
    <source>
        <dbReference type="Proteomes" id="UP000037931"/>
    </source>
</evidence>
<gene>
    <name evidence="3" type="ORF">PF66_01703</name>
</gene>
<protein>
    <recommendedName>
        <fullName evidence="2">Uncharacterized protein TP-0789 domain-containing protein</fullName>
    </recommendedName>
</protein>
<proteinExistence type="predicted"/>
<keyword evidence="4" id="KW-1185">Reference proteome</keyword>
<dbReference type="OrthoDB" id="9803781at2"/>
<evidence type="ECO:0000313" key="3">
    <source>
        <dbReference type="EMBL" id="KPA92119.1"/>
    </source>
</evidence>
<comment type="caution">
    <text evidence="3">The sequence shown here is derived from an EMBL/GenBank/DDBJ whole genome shotgun (WGS) entry which is preliminary data.</text>
</comment>
<dbReference type="PATRIC" id="fig|50340.43.peg.4862"/>
<dbReference type="STRING" id="50340.PF66_01703"/>
<name>A0A0M9GIJ0_9PSED</name>
<keyword evidence="1" id="KW-0732">Signal</keyword>
<dbReference type="Gene3D" id="2.50.20.10">
    <property type="entry name" value="Lipoprotein localisation LolA/LolB/LppX"/>
    <property type="match status" value="1"/>
</dbReference>